<reference evidence="7 8" key="1">
    <citation type="submission" date="2021-03" db="EMBL/GenBank/DDBJ databases">
        <title>Fibrella sp. HMF5405 genome sequencing and assembly.</title>
        <authorList>
            <person name="Kang H."/>
            <person name="Kim H."/>
            <person name="Bae S."/>
            <person name="Joh K."/>
        </authorList>
    </citation>
    <scope>NUCLEOTIDE SEQUENCE [LARGE SCALE GENOMIC DNA]</scope>
    <source>
        <strain evidence="7 8">HMF5405</strain>
    </source>
</reference>
<keyword evidence="8" id="KW-1185">Reference proteome</keyword>
<dbReference type="EMBL" id="JAFMYW010000002">
    <property type="protein sequence ID" value="MBO0948295.1"/>
    <property type="molecule type" value="Genomic_DNA"/>
</dbReference>
<name>A0ABS3JE63_9BACT</name>
<evidence type="ECO:0000256" key="5">
    <source>
        <dbReference type="ARBA" id="ARBA00023136"/>
    </source>
</evidence>
<feature type="transmembrane region" description="Helical" evidence="6">
    <location>
        <begin position="51"/>
        <end position="69"/>
    </location>
</feature>
<sequence length="110" mass="12449">MANTPYTDNHGGTDVAPPPANTKLIWRTFIILCVITAFEFLIAFTMPAGHLRVAIFVGMTIVKAFYIVAEFMHLKHEVKSLIWAILLPIIFIIWLLIALMYEGGSIFQLR</sequence>
<gene>
    <name evidence="7" type="ORF">J2I46_06870</name>
</gene>
<keyword evidence="3 6" id="KW-0812">Transmembrane</keyword>
<feature type="transmembrane region" description="Helical" evidence="6">
    <location>
        <begin position="81"/>
        <end position="101"/>
    </location>
</feature>
<evidence type="ECO:0000256" key="1">
    <source>
        <dbReference type="ARBA" id="ARBA00004651"/>
    </source>
</evidence>
<dbReference type="Proteomes" id="UP000664628">
    <property type="component" value="Unassembled WGS sequence"/>
</dbReference>
<evidence type="ECO:0000256" key="2">
    <source>
        <dbReference type="ARBA" id="ARBA00022475"/>
    </source>
</evidence>
<comment type="subcellular location">
    <subcellularLocation>
        <location evidence="1">Cell membrane</location>
        <topology evidence="1">Multi-pass membrane protein</topology>
    </subcellularLocation>
</comment>
<dbReference type="InterPro" id="IPR005171">
    <property type="entry name" value="Cyt_c_oxidase_su4_prok"/>
</dbReference>
<evidence type="ECO:0000313" key="7">
    <source>
        <dbReference type="EMBL" id="MBO0948295.1"/>
    </source>
</evidence>
<dbReference type="RefSeq" id="WP_207328280.1">
    <property type="nucleotide sequence ID" value="NZ_JAFMYW010000002.1"/>
</dbReference>
<organism evidence="7 8">
    <name type="scientific">Fibrella forsythiae</name>
    <dbReference type="NCBI Taxonomy" id="2817061"/>
    <lineage>
        <taxon>Bacteria</taxon>
        <taxon>Pseudomonadati</taxon>
        <taxon>Bacteroidota</taxon>
        <taxon>Cytophagia</taxon>
        <taxon>Cytophagales</taxon>
        <taxon>Spirosomataceae</taxon>
        <taxon>Fibrella</taxon>
    </lineage>
</organism>
<evidence type="ECO:0000256" key="4">
    <source>
        <dbReference type="ARBA" id="ARBA00022989"/>
    </source>
</evidence>
<evidence type="ECO:0000256" key="3">
    <source>
        <dbReference type="ARBA" id="ARBA00022692"/>
    </source>
</evidence>
<dbReference type="Pfam" id="PF03626">
    <property type="entry name" value="COX4_pro"/>
    <property type="match status" value="1"/>
</dbReference>
<accession>A0ABS3JE63</accession>
<keyword evidence="4 6" id="KW-1133">Transmembrane helix</keyword>
<keyword evidence="2" id="KW-1003">Cell membrane</keyword>
<proteinExistence type="predicted"/>
<evidence type="ECO:0000313" key="8">
    <source>
        <dbReference type="Proteomes" id="UP000664628"/>
    </source>
</evidence>
<evidence type="ECO:0000256" key="6">
    <source>
        <dbReference type="SAM" id="Phobius"/>
    </source>
</evidence>
<feature type="transmembrane region" description="Helical" evidence="6">
    <location>
        <begin position="24"/>
        <end position="44"/>
    </location>
</feature>
<keyword evidence="5 6" id="KW-0472">Membrane</keyword>
<comment type="caution">
    <text evidence="7">The sequence shown here is derived from an EMBL/GenBank/DDBJ whole genome shotgun (WGS) entry which is preliminary data.</text>
</comment>
<protein>
    <submittedName>
        <fullName evidence="7">Cytochrome C oxidase subunit IV family protein</fullName>
    </submittedName>
</protein>